<dbReference type="Pfam" id="PF18803">
    <property type="entry name" value="CxC2"/>
    <property type="match status" value="1"/>
</dbReference>
<dbReference type="Pfam" id="PF18758">
    <property type="entry name" value="KDZ"/>
    <property type="match status" value="1"/>
</dbReference>
<evidence type="ECO:0000259" key="2">
    <source>
        <dbReference type="Pfam" id="PF18803"/>
    </source>
</evidence>
<feature type="region of interest" description="Disordered" evidence="1">
    <location>
        <begin position="931"/>
        <end position="969"/>
    </location>
</feature>
<proteinExistence type="predicted"/>
<comment type="caution">
    <text evidence="3">The sequence shown here is derived from an EMBL/GenBank/DDBJ whole genome shotgun (WGS) entry which is preliminary data.</text>
</comment>
<protein>
    <submittedName>
        <fullName evidence="3">CxC2 domain-containing protein</fullName>
    </submittedName>
</protein>
<sequence length="969" mass="109334">MPPRLDASSVHLDDDLYQVDFEDGFEPDTAKEPRKKVVRPSPIGPRPVATSTFASCSGTKVEGIPTAKHAPSVPFLAARLVIAATTAVASFLFVETAALLLTAGFRFIPFGCKWGNGFFAKVPLKTLGLRMQLGHAHSPQPCPSPTPACAKFVVLHTNGIHEVALDYCGCEKREAQHLQLLRSRLFPATVRRPQTCATFTCLDRFQLASVQAGMTGQNFYTVLELLTNAAGFKPPDRYRAFLRMAREYRMLLMLKRAGVFGLKDNEVADVKPGQLAIRCPACPRPDVNLPADWMNAPPENACIYTQFTATDACFALKRRMVSSELRDPALSSGWSYMVESAPYRAYLRSATNDQEMSTCSGLAALEHANTKFSKGWCKKLFERLAKLPVLVRIALLHKMIRFVVPKLHILGHTADCKAKFNLNYVPGSGQTDAEGIERAWAGAARMAASTKQMGPGARSDLLDDYWSFWNWRKLLGLPSLLRRRLENAEIERDRQLDAFESFSKQQEASTSQWRQMVLDHEADGSKKNPYLSEVKGMSEAQARLKVREEEEKDARLNRPVRRHEVGPVAFIEFGLALEELQQQAALKKSQSTAEQINLGSLRKRFNGEQERFRALQAVYTPEALVQLSALDLPQDIQAEKVPLLLPSALVASWRSGLAGALDELEPLQQQLLSIEGKLRRGQCSTALTQLRNYLHLKYHLLLFKKNHLRHQAMTTRSRATIATNESHILFQSQKYQTSWLALLQIENGDLDAVGFRRLKKKDIRCLKDAEVFSRKEQKRRERIQRQLQKRQRLQEEGDLLEPESMDEDGEDEDDDEDDEEDELFVEGSNKKVISWIWQGTHAGSNAQMGEAIRIAWCEAFTLSRRWDEEVQIVQEETRRVPVSLKYAEGMVAYCLKSGALYLSLVAAAEKTATEEKVARGQRRRRQVFVDDPLRLAELDPEREGETDTDDENLAERGDLNSEDEWDAAK</sequence>
<dbReference type="InterPro" id="IPR041457">
    <property type="entry name" value="CxC2_KDZ-assoc"/>
</dbReference>
<evidence type="ECO:0000313" key="3">
    <source>
        <dbReference type="EMBL" id="KAF7322693.1"/>
    </source>
</evidence>
<feature type="compositionally biased region" description="Acidic residues" evidence="1">
    <location>
        <begin position="796"/>
        <end position="823"/>
    </location>
</feature>
<keyword evidence="4" id="KW-1185">Reference proteome</keyword>
<dbReference type="Proteomes" id="UP000613580">
    <property type="component" value="Unassembled WGS sequence"/>
</dbReference>
<feature type="domain" description="CxC2-like cysteine cluster KDZ transposase-associated" evidence="2">
    <location>
        <begin position="124"/>
        <end position="231"/>
    </location>
</feature>
<name>A0A8H6TPD5_MYCCL</name>
<accession>A0A8H6TPD5</accession>
<reference evidence="3" key="1">
    <citation type="submission" date="2020-05" db="EMBL/GenBank/DDBJ databases">
        <title>Mycena genomes resolve the evolution of fungal bioluminescence.</title>
        <authorList>
            <person name="Tsai I.J."/>
        </authorList>
    </citation>
    <scope>NUCLEOTIDE SEQUENCE</scope>
    <source>
        <strain evidence="3">110903Hualien_Pintung</strain>
    </source>
</reference>
<organism evidence="3 4">
    <name type="scientific">Mycena chlorophos</name>
    <name type="common">Agaric fungus</name>
    <name type="synonym">Agaricus chlorophos</name>
    <dbReference type="NCBI Taxonomy" id="658473"/>
    <lineage>
        <taxon>Eukaryota</taxon>
        <taxon>Fungi</taxon>
        <taxon>Dikarya</taxon>
        <taxon>Basidiomycota</taxon>
        <taxon>Agaricomycotina</taxon>
        <taxon>Agaricomycetes</taxon>
        <taxon>Agaricomycetidae</taxon>
        <taxon>Agaricales</taxon>
        <taxon>Marasmiineae</taxon>
        <taxon>Mycenaceae</taxon>
        <taxon>Mycena</taxon>
    </lineage>
</organism>
<feature type="compositionally biased region" description="Basic and acidic residues" evidence="1">
    <location>
        <begin position="931"/>
        <end position="945"/>
    </location>
</feature>
<dbReference type="PANTHER" id="PTHR33104:SF2">
    <property type="entry name" value="CXC3 LIKE CYSTEINE CLUSTER DOMAIN-CONTAINING PROTEIN"/>
    <property type="match status" value="1"/>
</dbReference>
<feature type="region of interest" description="Disordered" evidence="1">
    <location>
        <begin position="783"/>
        <end position="823"/>
    </location>
</feature>
<dbReference type="AlphaFoldDB" id="A0A8H6TPD5"/>
<feature type="region of interest" description="Disordered" evidence="1">
    <location>
        <begin position="24"/>
        <end position="46"/>
    </location>
</feature>
<dbReference type="InterPro" id="IPR040521">
    <property type="entry name" value="KDZ"/>
</dbReference>
<dbReference type="EMBL" id="JACAZE010000001">
    <property type="protein sequence ID" value="KAF7322693.1"/>
    <property type="molecule type" value="Genomic_DNA"/>
</dbReference>
<feature type="compositionally biased region" description="Acidic residues" evidence="1">
    <location>
        <begin position="960"/>
        <end position="969"/>
    </location>
</feature>
<dbReference type="OrthoDB" id="3257613at2759"/>
<evidence type="ECO:0000313" key="4">
    <source>
        <dbReference type="Proteomes" id="UP000613580"/>
    </source>
</evidence>
<dbReference type="PANTHER" id="PTHR33104">
    <property type="entry name" value="SI:DKEY-29D5.2"/>
    <property type="match status" value="1"/>
</dbReference>
<evidence type="ECO:0000256" key="1">
    <source>
        <dbReference type="SAM" id="MobiDB-lite"/>
    </source>
</evidence>
<gene>
    <name evidence="3" type="ORF">HMN09_00048100</name>
</gene>